<protein>
    <submittedName>
        <fullName evidence="3">Uncharacterized protein</fullName>
    </submittedName>
</protein>
<organism evidence="3 4">
    <name type="scientific">Chelonia mydas</name>
    <name type="common">Green sea-turtle</name>
    <name type="synonym">Chelonia agassizi</name>
    <dbReference type="NCBI Taxonomy" id="8469"/>
    <lineage>
        <taxon>Eukaryota</taxon>
        <taxon>Metazoa</taxon>
        <taxon>Chordata</taxon>
        <taxon>Craniata</taxon>
        <taxon>Vertebrata</taxon>
        <taxon>Euteleostomi</taxon>
        <taxon>Archelosauria</taxon>
        <taxon>Testudinata</taxon>
        <taxon>Testudines</taxon>
        <taxon>Cryptodira</taxon>
        <taxon>Durocryptodira</taxon>
        <taxon>Americhelydia</taxon>
        <taxon>Chelonioidea</taxon>
        <taxon>Cheloniidae</taxon>
        <taxon>Chelonia</taxon>
    </lineage>
</organism>
<evidence type="ECO:0000313" key="4">
    <source>
        <dbReference type="Proteomes" id="UP000031443"/>
    </source>
</evidence>
<evidence type="ECO:0000256" key="1">
    <source>
        <dbReference type="SAM" id="MobiDB-lite"/>
    </source>
</evidence>
<evidence type="ECO:0000313" key="3">
    <source>
        <dbReference type="EMBL" id="EMP42413.1"/>
    </source>
</evidence>
<dbReference type="Proteomes" id="UP000031443">
    <property type="component" value="Unassembled WGS sequence"/>
</dbReference>
<sequence>MTLKGFLLRVSPLFFIYSPVQPWHPMFVQRGSKEPIRNCTLSYHDFERLPAPRQPPLLHLQPRPAMASHVCAEGQQEAYQELHPEQNKMEKCPPGLRLGSVPLPREGVTIRADNPDPSISRSSRKPS</sequence>
<feature type="region of interest" description="Disordered" evidence="1">
    <location>
        <begin position="100"/>
        <end position="127"/>
    </location>
</feature>
<dbReference type="AlphaFoldDB" id="M7CCH7"/>
<reference evidence="4" key="1">
    <citation type="journal article" date="2013" name="Nat. Genet.">
        <title>The draft genomes of soft-shell turtle and green sea turtle yield insights into the development and evolution of the turtle-specific body plan.</title>
        <authorList>
            <person name="Wang Z."/>
            <person name="Pascual-Anaya J."/>
            <person name="Zadissa A."/>
            <person name="Li W."/>
            <person name="Niimura Y."/>
            <person name="Huang Z."/>
            <person name="Li C."/>
            <person name="White S."/>
            <person name="Xiong Z."/>
            <person name="Fang D."/>
            <person name="Wang B."/>
            <person name="Ming Y."/>
            <person name="Chen Y."/>
            <person name="Zheng Y."/>
            <person name="Kuraku S."/>
            <person name="Pignatelli M."/>
            <person name="Herrero J."/>
            <person name="Beal K."/>
            <person name="Nozawa M."/>
            <person name="Li Q."/>
            <person name="Wang J."/>
            <person name="Zhang H."/>
            <person name="Yu L."/>
            <person name="Shigenobu S."/>
            <person name="Wang J."/>
            <person name="Liu J."/>
            <person name="Flicek P."/>
            <person name="Searle S."/>
            <person name="Wang J."/>
            <person name="Kuratani S."/>
            <person name="Yin Y."/>
            <person name="Aken B."/>
            <person name="Zhang G."/>
            <person name="Irie N."/>
        </authorList>
    </citation>
    <scope>NUCLEOTIDE SEQUENCE [LARGE SCALE GENOMIC DNA]</scope>
</reference>
<gene>
    <name evidence="3" type="ORF">UY3_00315</name>
</gene>
<proteinExistence type="predicted"/>
<accession>M7CCH7</accession>
<feature type="signal peptide" evidence="2">
    <location>
        <begin position="1"/>
        <end position="22"/>
    </location>
</feature>
<evidence type="ECO:0000256" key="2">
    <source>
        <dbReference type="SAM" id="SignalP"/>
    </source>
</evidence>
<name>M7CCH7_CHEMY</name>
<keyword evidence="4" id="KW-1185">Reference proteome</keyword>
<dbReference type="EMBL" id="KB474078">
    <property type="protein sequence ID" value="EMP42413.1"/>
    <property type="molecule type" value="Genomic_DNA"/>
</dbReference>
<feature type="chain" id="PRO_5004080550" evidence="2">
    <location>
        <begin position="23"/>
        <end position="127"/>
    </location>
</feature>
<keyword evidence="2" id="KW-0732">Signal</keyword>